<evidence type="ECO:0000313" key="2">
    <source>
        <dbReference type="Proteomes" id="UP000004057"/>
    </source>
</evidence>
<protein>
    <submittedName>
        <fullName evidence="1">Uncharacterized protein</fullName>
    </submittedName>
</protein>
<dbReference type="AlphaFoldDB" id="A0AAI9X1J4"/>
<evidence type="ECO:0000313" key="1">
    <source>
        <dbReference type="EMBL" id="KAI93158.1"/>
    </source>
</evidence>
<dbReference type="RefSeq" id="WP_004028088.1">
    <property type="nucleotide sequence ID" value="NZ_AGBZ02000001.1"/>
</dbReference>
<dbReference type="Proteomes" id="UP000004057">
    <property type="component" value="Unassembled WGS sequence"/>
</dbReference>
<proteinExistence type="predicted"/>
<reference evidence="1 2" key="1">
    <citation type="journal article" date="2012" name="J. Proteome Res.">
        <title>Application of Spiroplasma melliferum proteogenomic profiling for the discovery of virulence factors and pathogenicity mechanisms in host-associated spiroplasmas.</title>
        <authorList>
            <person name="Alexeev D."/>
            <person name="Kostrjukova E."/>
            <person name="Aliper A."/>
            <person name="Popenko A."/>
            <person name="Bazaleev N."/>
            <person name="Tyakht A."/>
            <person name="Selezneva O."/>
            <person name="Akopian T."/>
            <person name="Prichodko E."/>
            <person name="Kondratov I."/>
            <person name="Chukin M."/>
            <person name="Demina I."/>
            <person name="Galyamina M."/>
            <person name="Kamashev D."/>
            <person name="Vanyushkina A."/>
            <person name="Ladygina V."/>
            <person name="Levitskii S."/>
            <person name="Lazarev V."/>
            <person name="Govorun V."/>
        </authorList>
    </citation>
    <scope>NUCLEOTIDE SEQUENCE [LARGE SCALE GENOMIC DNA]</scope>
    <source>
        <strain evidence="1 2">KC3</strain>
    </source>
</reference>
<comment type="caution">
    <text evidence="1">The sequence shown here is derived from an EMBL/GenBank/DDBJ whole genome shotgun (WGS) entry which is preliminary data.</text>
</comment>
<organism evidence="1 2">
    <name type="scientific">Spiroplasma melliferum KC3</name>
    <dbReference type="NCBI Taxonomy" id="570509"/>
    <lineage>
        <taxon>Bacteria</taxon>
        <taxon>Bacillati</taxon>
        <taxon>Mycoplasmatota</taxon>
        <taxon>Mollicutes</taxon>
        <taxon>Entomoplasmatales</taxon>
        <taxon>Spiroplasmataceae</taxon>
        <taxon>Spiroplasma</taxon>
    </lineage>
</organism>
<name>A0AAI9X1J4_SPIME</name>
<sequence length="105" mass="10964">MNGVDTTCKKAIGDLIKTTDLSGENVPVANNDDKPVGGQIANAVIAKNSDATINDFNIADDSVVVTKKPEDGPPYVYGTYTATLTGAGEYEGTLEIKGTFGRLNP</sequence>
<accession>A0AAI9X1J4</accession>
<dbReference type="EMBL" id="AGBZ02000001">
    <property type="protein sequence ID" value="KAI93158.1"/>
    <property type="molecule type" value="Genomic_DNA"/>
</dbReference>
<gene>
    <name evidence="1" type="ORF">SPM_002825</name>
</gene>